<evidence type="ECO:0000259" key="5">
    <source>
        <dbReference type="Pfam" id="PF01494"/>
    </source>
</evidence>
<reference evidence="7" key="1">
    <citation type="journal article" date="2017" name="Genome Biol.">
        <title>Comparative genomics reveals high biological diversity and specific adaptations in the industrially and medically important fungal genus Aspergillus.</title>
        <authorList>
            <person name="de Vries R.P."/>
            <person name="Riley R."/>
            <person name="Wiebenga A."/>
            <person name="Aguilar-Osorio G."/>
            <person name="Amillis S."/>
            <person name="Uchima C.A."/>
            <person name="Anderluh G."/>
            <person name="Asadollahi M."/>
            <person name="Askin M."/>
            <person name="Barry K."/>
            <person name="Battaglia E."/>
            <person name="Bayram O."/>
            <person name="Benocci T."/>
            <person name="Braus-Stromeyer S.A."/>
            <person name="Caldana C."/>
            <person name="Canovas D."/>
            <person name="Cerqueira G.C."/>
            <person name="Chen F."/>
            <person name="Chen W."/>
            <person name="Choi C."/>
            <person name="Clum A."/>
            <person name="Dos Santos R.A."/>
            <person name="Damasio A.R."/>
            <person name="Diallinas G."/>
            <person name="Emri T."/>
            <person name="Fekete E."/>
            <person name="Flipphi M."/>
            <person name="Freyberg S."/>
            <person name="Gallo A."/>
            <person name="Gournas C."/>
            <person name="Habgood R."/>
            <person name="Hainaut M."/>
            <person name="Harispe M.L."/>
            <person name="Henrissat B."/>
            <person name="Hilden K.S."/>
            <person name="Hope R."/>
            <person name="Hossain A."/>
            <person name="Karabika E."/>
            <person name="Karaffa L."/>
            <person name="Karanyi Z."/>
            <person name="Krasevec N."/>
            <person name="Kuo A."/>
            <person name="Kusch H."/>
            <person name="LaButti K."/>
            <person name="Lagendijk E.L."/>
            <person name="Lapidus A."/>
            <person name="Levasseur A."/>
            <person name="Lindquist E."/>
            <person name="Lipzen A."/>
            <person name="Logrieco A.F."/>
            <person name="MacCabe A."/>
            <person name="Maekelae M.R."/>
            <person name="Malavazi I."/>
            <person name="Melin P."/>
            <person name="Meyer V."/>
            <person name="Mielnichuk N."/>
            <person name="Miskei M."/>
            <person name="Molnar A.P."/>
            <person name="Mule G."/>
            <person name="Ngan C.Y."/>
            <person name="Orejas M."/>
            <person name="Orosz E."/>
            <person name="Ouedraogo J.P."/>
            <person name="Overkamp K.M."/>
            <person name="Park H.-S."/>
            <person name="Perrone G."/>
            <person name="Piumi F."/>
            <person name="Punt P.J."/>
            <person name="Ram A.F."/>
            <person name="Ramon A."/>
            <person name="Rauscher S."/>
            <person name="Record E."/>
            <person name="Riano-Pachon D.M."/>
            <person name="Robert V."/>
            <person name="Roehrig J."/>
            <person name="Ruller R."/>
            <person name="Salamov A."/>
            <person name="Salih N.S."/>
            <person name="Samson R.A."/>
            <person name="Sandor E."/>
            <person name="Sanguinetti M."/>
            <person name="Schuetze T."/>
            <person name="Sepcic K."/>
            <person name="Shelest E."/>
            <person name="Sherlock G."/>
            <person name="Sophianopoulou V."/>
            <person name="Squina F.M."/>
            <person name="Sun H."/>
            <person name="Susca A."/>
            <person name="Todd R.B."/>
            <person name="Tsang A."/>
            <person name="Unkles S.E."/>
            <person name="van de Wiele N."/>
            <person name="van Rossen-Uffink D."/>
            <person name="Oliveira J.V."/>
            <person name="Vesth T.C."/>
            <person name="Visser J."/>
            <person name="Yu J.-H."/>
            <person name="Zhou M."/>
            <person name="Andersen M.R."/>
            <person name="Archer D.B."/>
            <person name="Baker S.E."/>
            <person name="Benoit I."/>
            <person name="Brakhage A.A."/>
            <person name="Braus G.H."/>
            <person name="Fischer R."/>
            <person name="Frisvad J.C."/>
            <person name="Goldman G.H."/>
            <person name="Houbraken J."/>
            <person name="Oakley B."/>
            <person name="Pocsi I."/>
            <person name="Scazzocchio C."/>
            <person name="Seiboth B."/>
            <person name="vanKuyk P.A."/>
            <person name="Wortman J."/>
            <person name="Dyer P.S."/>
            <person name="Grigoriev I.V."/>
        </authorList>
    </citation>
    <scope>NUCLEOTIDE SEQUENCE [LARGE SCALE GENOMIC DNA]</scope>
    <source>
        <strain evidence="7">CBS 516.65</strain>
    </source>
</reference>
<dbReference type="Proteomes" id="UP000184300">
    <property type="component" value="Unassembled WGS sequence"/>
</dbReference>
<feature type="domain" description="FAD-binding" evidence="5">
    <location>
        <begin position="315"/>
        <end position="346"/>
    </location>
</feature>
<evidence type="ECO:0000256" key="3">
    <source>
        <dbReference type="ARBA" id="ARBA00023002"/>
    </source>
</evidence>
<dbReference type="RefSeq" id="XP_022403100.1">
    <property type="nucleotide sequence ID" value="XM_022545978.1"/>
</dbReference>
<dbReference type="SUPFAM" id="SSF51905">
    <property type="entry name" value="FAD/NAD(P)-binding domain"/>
    <property type="match status" value="1"/>
</dbReference>
<organism evidence="6 7">
    <name type="scientific">Aspergillus glaucus CBS 516.65</name>
    <dbReference type="NCBI Taxonomy" id="1160497"/>
    <lineage>
        <taxon>Eukaryota</taxon>
        <taxon>Fungi</taxon>
        <taxon>Dikarya</taxon>
        <taxon>Ascomycota</taxon>
        <taxon>Pezizomycotina</taxon>
        <taxon>Eurotiomycetes</taxon>
        <taxon>Eurotiomycetidae</taxon>
        <taxon>Eurotiales</taxon>
        <taxon>Aspergillaceae</taxon>
        <taxon>Aspergillus</taxon>
        <taxon>Aspergillus subgen. Aspergillus</taxon>
    </lineage>
</organism>
<dbReference type="EMBL" id="KV878892">
    <property type="protein sequence ID" value="OJJ86411.1"/>
    <property type="molecule type" value="Genomic_DNA"/>
</dbReference>
<dbReference type="GO" id="GO:0071949">
    <property type="term" value="F:FAD binding"/>
    <property type="evidence" value="ECO:0007669"/>
    <property type="project" value="InterPro"/>
</dbReference>
<evidence type="ECO:0000256" key="1">
    <source>
        <dbReference type="ARBA" id="ARBA00022630"/>
    </source>
</evidence>
<keyword evidence="3" id="KW-0560">Oxidoreductase</keyword>
<keyword evidence="7" id="KW-1185">Reference proteome</keyword>
<sequence>MSSSQPRIAIIGAGPAGLTLGLLLHRHSIPFTIFELRQKPTDQELAKPSGMLDLHEESGLAAIRECELSEKFLEFTGECAEAQKVSDMHGNILHTDEGELSERPEISRHALTKLLSDHLPDEGIRWGHKLLTVASYSTATGNKTVLDFGPHGKQVFDLVVGADGAWSRVRNLLTDVKPHYTGTQSITMTIRHITSKYPHLAALIGHGSFAALGLRHGLMAQRGPQDSARIYIFLTTADENFAISSEVAGQTAAGAKKRLLSDDKLLGRFGSIIKELVGVACDEESADNPGVSVDTKPLYMLPIGASWEHRASATLIGDAAHLMCPWAGEGVNLAMLDSLLLSRVITKAHEISGHNASSFKSMLDPLMKEFEKDMVARSKEKAKETYSNGQMLFGEDGAKAFADFFLSIYQQLEESQATV</sequence>
<dbReference type="PANTHER" id="PTHR46972:SF1">
    <property type="entry name" value="FAD DEPENDENT OXIDOREDUCTASE DOMAIN-CONTAINING PROTEIN"/>
    <property type="match status" value="1"/>
</dbReference>
<evidence type="ECO:0000256" key="2">
    <source>
        <dbReference type="ARBA" id="ARBA00022827"/>
    </source>
</evidence>
<keyword evidence="4" id="KW-0503">Monooxygenase</keyword>
<evidence type="ECO:0000313" key="6">
    <source>
        <dbReference type="EMBL" id="OJJ86411.1"/>
    </source>
</evidence>
<dbReference type="InterPro" id="IPR036188">
    <property type="entry name" value="FAD/NAD-bd_sf"/>
</dbReference>
<dbReference type="AlphaFoldDB" id="A0A1L9VR90"/>
<dbReference type="Pfam" id="PF01494">
    <property type="entry name" value="FAD_binding_3"/>
    <property type="match status" value="2"/>
</dbReference>
<gene>
    <name evidence="6" type="ORF">ASPGLDRAFT_44204</name>
</gene>
<keyword evidence="1" id="KW-0285">Flavoprotein</keyword>
<dbReference type="InterPro" id="IPR002938">
    <property type="entry name" value="FAD-bd"/>
</dbReference>
<dbReference type="PRINTS" id="PR00420">
    <property type="entry name" value="RNGMNOXGNASE"/>
</dbReference>
<dbReference type="STRING" id="1160497.A0A1L9VR90"/>
<evidence type="ECO:0000256" key="4">
    <source>
        <dbReference type="ARBA" id="ARBA00023033"/>
    </source>
</evidence>
<keyword evidence="2" id="KW-0274">FAD</keyword>
<dbReference type="GO" id="GO:0004497">
    <property type="term" value="F:monooxygenase activity"/>
    <property type="evidence" value="ECO:0007669"/>
    <property type="project" value="UniProtKB-KW"/>
</dbReference>
<dbReference type="GeneID" id="34462239"/>
<name>A0A1L9VR90_ASPGL</name>
<accession>A0A1L9VR90</accession>
<dbReference type="Gene3D" id="3.50.50.60">
    <property type="entry name" value="FAD/NAD(P)-binding domain"/>
    <property type="match status" value="1"/>
</dbReference>
<proteinExistence type="predicted"/>
<dbReference type="VEuPathDB" id="FungiDB:ASPGLDRAFT_44204"/>
<feature type="domain" description="FAD-binding" evidence="5">
    <location>
        <begin position="8"/>
        <end position="227"/>
    </location>
</feature>
<evidence type="ECO:0000313" key="7">
    <source>
        <dbReference type="Proteomes" id="UP000184300"/>
    </source>
</evidence>
<protein>
    <recommendedName>
        <fullName evidence="5">FAD-binding domain-containing protein</fullName>
    </recommendedName>
</protein>
<dbReference type="OrthoDB" id="655030at2759"/>
<dbReference type="PANTHER" id="PTHR46972">
    <property type="entry name" value="MONOOXYGENASE ASQM-RELATED"/>
    <property type="match status" value="1"/>
</dbReference>